<accession>A0ABQ2ERR7</accession>
<name>A0ABQ2ERR7_9DEIO</name>
<gene>
    <name evidence="1" type="ORF">GCM10008955_16020</name>
</gene>
<comment type="caution">
    <text evidence="1">The sequence shown here is derived from an EMBL/GenBank/DDBJ whole genome shotgun (WGS) entry which is preliminary data.</text>
</comment>
<dbReference type="EMBL" id="BMPP01000005">
    <property type="protein sequence ID" value="GGK23257.1"/>
    <property type="molecule type" value="Genomic_DNA"/>
</dbReference>
<dbReference type="Pfam" id="PF13238">
    <property type="entry name" value="AAA_18"/>
    <property type="match status" value="1"/>
</dbReference>
<dbReference type="RefSeq" id="WP_189006371.1">
    <property type="nucleotide sequence ID" value="NZ_BMPP01000005.1"/>
</dbReference>
<evidence type="ECO:0000313" key="1">
    <source>
        <dbReference type="EMBL" id="GGK23257.1"/>
    </source>
</evidence>
<sequence length="165" mass="18343">MASILITGMSGSGKSTLIGELAARGLRAIDTDSDEWSEWSEDEEGSPDWVWRENQMRALLDRQRAGPLFVCGCKTNQGRFYDHFDHVVLLSAPLPVLLQRIAQRTGNPYGKSPEERALILEHVAVVEPLLRASADIELDSSVYSVDELADRLVALGSQEQAHRRL</sequence>
<evidence type="ECO:0008006" key="3">
    <source>
        <dbReference type="Google" id="ProtNLM"/>
    </source>
</evidence>
<protein>
    <recommendedName>
        <fullName evidence="3">Shikimate kinase</fullName>
    </recommendedName>
</protein>
<organism evidence="1 2">
    <name type="scientific">Deinococcus malanensis</name>
    <dbReference type="NCBI Taxonomy" id="1706855"/>
    <lineage>
        <taxon>Bacteria</taxon>
        <taxon>Thermotogati</taxon>
        <taxon>Deinococcota</taxon>
        <taxon>Deinococci</taxon>
        <taxon>Deinococcales</taxon>
        <taxon>Deinococcaceae</taxon>
        <taxon>Deinococcus</taxon>
    </lineage>
</organism>
<dbReference type="Proteomes" id="UP000647587">
    <property type="component" value="Unassembled WGS sequence"/>
</dbReference>
<keyword evidence="2" id="KW-1185">Reference proteome</keyword>
<evidence type="ECO:0000313" key="2">
    <source>
        <dbReference type="Proteomes" id="UP000647587"/>
    </source>
</evidence>
<reference evidence="2" key="1">
    <citation type="journal article" date="2019" name="Int. J. Syst. Evol. Microbiol.">
        <title>The Global Catalogue of Microorganisms (GCM) 10K type strain sequencing project: providing services to taxonomists for standard genome sequencing and annotation.</title>
        <authorList>
            <consortium name="The Broad Institute Genomics Platform"/>
            <consortium name="The Broad Institute Genome Sequencing Center for Infectious Disease"/>
            <person name="Wu L."/>
            <person name="Ma J."/>
        </authorList>
    </citation>
    <scope>NUCLEOTIDE SEQUENCE [LARGE SCALE GENOMIC DNA]</scope>
    <source>
        <strain evidence="2">JCM 30331</strain>
    </source>
</reference>
<dbReference type="InterPro" id="IPR027417">
    <property type="entry name" value="P-loop_NTPase"/>
</dbReference>
<dbReference type="SUPFAM" id="SSF52540">
    <property type="entry name" value="P-loop containing nucleoside triphosphate hydrolases"/>
    <property type="match status" value="1"/>
</dbReference>
<proteinExistence type="predicted"/>
<dbReference type="Gene3D" id="3.40.50.300">
    <property type="entry name" value="P-loop containing nucleotide triphosphate hydrolases"/>
    <property type="match status" value="1"/>
</dbReference>